<organism evidence="1 2">
    <name type="scientific">Antarcticirhabdus aurantiaca</name>
    <dbReference type="NCBI Taxonomy" id="2606717"/>
    <lineage>
        <taxon>Bacteria</taxon>
        <taxon>Pseudomonadati</taxon>
        <taxon>Pseudomonadota</taxon>
        <taxon>Alphaproteobacteria</taxon>
        <taxon>Hyphomicrobiales</taxon>
        <taxon>Aurantimonadaceae</taxon>
        <taxon>Antarcticirhabdus</taxon>
    </lineage>
</organism>
<sequence length="382" mass="42364">MQKKRLVVCFDGTWNNADRGGSETNVSILARSVQANSGGDGVPQLTLYLRGVGSTGNAIRRLLDGATGDGLDDNILSAYMFLAQNYVPAEDDRGADEIFLFGFSRGAFTARSLCGMIGACGLLKRQDLDRIADAWAFYRNEKATTRKPEVFRRKHGVDAHREVAISFLGVWDTVGSLGIPSSLIGSFVNEGYEFHDTTPSRIVRRARHALAIDEHRDEFIPTFWTHPAPDGSDIGQVWFAGVHSDVGGGYANRKLADIPLLWMADEAREAGLKLDADVLPRTGDLDPLAPQHESRKGYSSKDYFTPTFRRILEHDVDAAFNEAVYVPRDKRRKVLATINESIHPSVKRRFGQTVRTLSAENKVVRDAIYRPKNLAPALDEED</sequence>
<dbReference type="Proteomes" id="UP001163223">
    <property type="component" value="Chromosome"/>
</dbReference>
<name>A0ACD4NTE7_9HYPH</name>
<protein>
    <submittedName>
        <fullName evidence="1">DUF2235 domain-containing protein</fullName>
    </submittedName>
</protein>
<keyword evidence="2" id="KW-1185">Reference proteome</keyword>
<accession>A0ACD4NTE7</accession>
<evidence type="ECO:0000313" key="1">
    <source>
        <dbReference type="EMBL" id="WAJ29998.1"/>
    </source>
</evidence>
<gene>
    <name evidence="1" type="ORF">OXU80_07245</name>
</gene>
<evidence type="ECO:0000313" key="2">
    <source>
        <dbReference type="Proteomes" id="UP001163223"/>
    </source>
</evidence>
<proteinExistence type="predicted"/>
<dbReference type="EMBL" id="CP113520">
    <property type="protein sequence ID" value="WAJ29998.1"/>
    <property type="molecule type" value="Genomic_DNA"/>
</dbReference>
<reference evidence="1" key="1">
    <citation type="submission" date="2022-11" db="EMBL/GenBank/DDBJ databases">
        <title>beta-Carotene-producing bacterium, Jeongeuplla avenae sp. nov., alleviates the salt stress of Arabidopsis seedlings.</title>
        <authorList>
            <person name="Jiang L."/>
            <person name="Lee J."/>
        </authorList>
    </citation>
    <scope>NUCLEOTIDE SEQUENCE</scope>
    <source>
        <strain evidence="1">DY_R2A_6</strain>
    </source>
</reference>